<keyword evidence="7 8" id="KW-0411">Iron-sulfur</keyword>
<feature type="binding site" evidence="8">
    <location>
        <position position="411"/>
    </location>
    <ligand>
        <name>[4Fe-4S] cluster</name>
        <dbReference type="ChEBI" id="CHEBI:49883"/>
        <label>2</label>
    </ligand>
</feature>
<dbReference type="HAMAP" id="MF_00461">
    <property type="entry name" value="RsxC_RnfC"/>
    <property type="match status" value="1"/>
</dbReference>
<feature type="domain" description="4Fe-4S ferredoxin-type" evidence="9">
    <location>
        <begin position="396"/>
        <end position="425"/>
    </location>
</feature>
<feature type="binding site" evidence="8">
    <location>
        <position position="408"/>
    </location>
    <ligand>
        <name>[4Fe-4S] cluster</name>
        <dbReference type="ChEBI" id="CHEBI:49883"/>
        <label>2</label>
    </ligand>
</feature>
<dbReference type="PROSITE" id="PS51379">
    <property type="entry name" value="4FE4S_FER_2"/>
    <property type="match status" value="2"/>
</dbReference>
<gene>
    <name evidence="8 10" type="primary">rnfC</name>
    <name evidence="10" type="ORF">CLOACE_15260</name>
</gene>
<dbReference type="Pfam" id="PF13375">
    <property type="entry name" value="RnfC_N"/>
    <property type="match status" value="1"/>
</dbReference>
<evidence type="ECO:0000256" key="4">
    <source>
        <dbReference type="ARBA" id="ARBA00022737"/>
    </source>
</evidence>
<feature type="domain" description="4Fe-4S ferredoxin-type" evidence="9">
    <location>
        <begin position="356"/>
        <end position="386"/>
    </location>
</feature>
<comment type="caution">
    <text evidence="10">The sequence shown here is derived from an EMBL/GenBank/DDBJ whole genome shotgun (WGS) entry which is preliminary data.</text>
</comment>
<evidence type="ECO:0000256" key="5">
    <source>
        <dbReference type="ARBA" id="ARBA00022982"/>
    </source>
</evidence>
<keyword evidence="8" id="KW-1003">Cell membrane</keyword>
<accession>A0A1E8EY10</accession>
<evidence type="ECO:0000313" key="11">
    <source>
        <dbReference type="Proteomes" id="UP000175744"/>
    </source>
</evidence>
<dbReference type="RefSeq" id="WP_070110502.1">
    <property type="nucleotide sequence ID" value="NZ_LZFO01000021.1"/>
</dbReference>
<dbReference type="Pfam" id="PF12838">
    <property type="entry name" value="Fer4_7"/>
    <property type="match status" value="1"/>
</dbReference>
<dbReference type="GO" id="GO:0051539">
    <property type="term" value="F:4 iron, 4 sulfur cluster binding"/>
    <property type="evidence" value="ECO:0007669"/>
    <property type="project" value="UniProtKB-KW"/>
</dbReference>
<dbReference type="STRING" id="1121290.CLAOCE_15260"/>
<comment type="subunit">
    <text evidence="8">The complex is composed of six subunits: RnfA, RnfB, RnfC, RnfD, RnfE and RnfG.</text>
</comment>
<dbReference type="Gene3D" id="3.40.50.11540">
    <property type="entry name" value="NADH-ubiquinone oxidoreductase 51kDa subunit"/>
    <property type="match status" value="1"/>
</dbReference>
<evidence type="ECO:0000256" key="1">
    <source>
        <dbReference type="ARBA" id="ARBA00022448"/>
    </source>
</evidence>
<evidence type="ECO:0000259" key="9">
    <source>
        <dbReference type="PROSITE" id="PS51379"/>
    </source>
</evidence>
<sequence>MNALTFKRGIHPPYGKELSNSKAIEELLPKGELVYPMSQHIGAPCEPIVKKGDKVLVGQKIGEPKGFVSAAIFSSVSGTVKDIKPMPHSNGTKVLSIIIENDGQYEEVEMTKREDYKNLSKDEILKIIQEAGVVGMGGATFPTHVKLAPPPDKNIDSIIINGAECEPYLTCDHRTLLENGDKVVEGLKIILHMFPEAKGYIAIENNKPDAIKAIKKAAEGISNIKVCEMATKYPQGAEKQLIYAITGREVPSGKLPADVGCIVQNVQTAYAIQNAVLNGSPLISRVVTVTGGAIKEPKNFRVRLGMSFRELVEACGGFKEDPIKVIAGGPMMGMAMSSIDVPVIKGSSSILCLTKAEGEIPEETNCIRCGKCVEVCPMGLQPSIMNMFAVRGELEEYEKVSGLDCIECGCCSFACPAKRHLVQSFRTTKRTILANRKKK</sequence>
<evidence type="ECO:0000256" key="3">
    <source>
        <dbReference type="ARBA" id="ARBA00022723"/>
    </source>
</evidence>
<feature type="binding site" evidence="8">
    <location>
        <position position="369"/>
    </location>
    <ligand>
        <name>[4Fe-4S] cluster</name>
        <dbReference type="ChEBI" id="CHEBI:49883"/>
        <label>1</label>
    </ligand>
</feature>
<evidence type="ECO:0000256" key="7">
    <source>
        <dbReference type="ARBA" id="ARBA00023014"/>
    </source>
</evidence>
<comment type="function">
    <text evidence="8">Part of a membrane-bound complex that couples electron transfer with translocation of ions across the membrane.</text>
</comment>
<comment type="cofactor">
    <cofactor evidence="8">
        <name>[4Fe-4S] cluster</name>
        <dbReference type="ChEBI" id="CHEBI:49883"/>
    </cofactor>
    <text evidence="8">Binds 2 [4Fe-4S] clusters per subunit.</text>
</comment>
<dbReference type="AlphaFoldDB" id="A0A1E8EY10"/>
<feature type="binding site" evidence="8">
    <location>
        <position position="405"/>
    </location>
    <ligand>
        <name>[4Fe-4S] cluster</name>
        <dbReference type="ChEBI" id="CHEBI:49883"/>
        <label>2</label>
    </ligand>
</feature>
<dbReference type="Pfam" id="PF01512">
    <property type="entry name" value="Complex1_51K"/>
    <property type="match status" value="1"/>
</dbReference>
<proteinExistence type="inferred from homology"/>
<dbReference type="GO" id="GO:0046872">
    <property type="term" value="F:metal ion binding"/>
    <property type="evidence" value="ECO:0007669"/>
    <property type="project" value="UniProtKB-KW"/>
</dbReference>
<dbReference type="SUPFAM" id="SSF142019">
    <property type="entry name" value="Nqo1 FMN-binding domain-like"/>
    <property type="match status" value="1"/>
</dbReference>
<dbReference type="Gene3D" id="3.10.20.600">
    <property type="match status" value="1"/>
</dbReference>
<dbReference type="GO" id="GO:0009055">
    <property type="term" value="F:electron transfer activity"/>
    <property type="evidence" value="ECO:0007669"/>
    <property type="project" value="InterPro"/>
</dbReference>
<keyword evidence="3 8" id="KW-0479">Metal-binding</keyword>
<dbReference type="Gene3D" id="3.30.70.20">
    <property type="match status" value="1"/>
</dbReference>
<feature type="binding site" evidence="8">
    <location>
        <position position="372"/>
    </location>
    <ligand>
        <name>[4Fe-4S] cluster</name>
        <dbReference type="ChEBI" id="CHEBI:49883"/>
        <label>1</label>
    </ligand>
</feature>
<dbReference type="PROSITE" id="PS00198">
    <property type="entry name" value="4FE4S_FER_1"/>
    <property type="match status" value="2"/>
</dbReference>
<dbReference type="PANTHER" id="PTHR43034">
    <property type="entry name" value="ION-TRANSLOCATING OXIDOREDUCTASE COMPLEX SUBUNIT C"/>
    <property type="match status" value="1"/>
</dbReference>
<keyword evidence="6 8" id="KW-0408">Iron</keyword>
<dbReference type="InterPro" id="IPR026902">
    <property type="entry name" value="RnfC_N"/>
</dbReference>
<feature type="binding site" evidence="8">
    <location>
        <position position="415"/>
    </location>
    <ligand>
        <name>[4Fe-4S] cluster</name>
        <dbReference type="ChEBI" id="CHEBI:49883"/>
        <label>1</label>
    </ligand>
</feature>
<dbReference type="GO" id="GO:0022900">
    <property type="term" value="P:electron transport chain"/>
    <property type="evidence" value="ECO:0007669"/>
    <property type="project" value="UniProtKB-UniRule"/>
</dbReference>
<dbReference type="EC" id="7.-.-.-" evidence="8"/>
<dbReference type="PANTHER" id="PTHR43034:SF2">
    <property type="entry name" value="ION-TRANSLOCATING OXIDOREDUCTASE COMPLEX SUBUNIT C"/>
    <property type="match status" value="1"/>
</dbReference>
<feature type="binding site" evidence="8">
    <location>
        <position position="366"/>
    </location>
    <ligand>
        <name>[4Fe-4S] cluster</name>
        <dbReference type="ChEBI" id="CHEBI:49883"/>
        <label>1</label>
    </ligand>
</feature>
<dbReference type="NCBIfam" id="TIGR01945">
    <property type="entry name" value="rnfC"/>
    <property type="match status" value="1"/>
</dbReference>
<dbReference type="InterPro" id="IPR017896">
    <property type="entry name" value="4Fe4S_Fe-S-bd"/>
</dbReference>
<dbReference type="NCBIfam" id="NF003454">
    <property type="entry name" value="PRK05035.1"/>
    <property type="match status" value="1"/>
</dbReference>
<dbReference type="InterPro" id="IPR010208">
    <property type="entry name" value="Ion_transpt_RnfC/RsxC"/>
</dbReference>
<keyword evidence="5 8" id="KW-0249">Electron transport</keyword>
<dbReference type="InterPro" id="IPR011538">
    <property type="entry name" value="Nuo51_FMN-bd"/>
</dbReference>
<evidence type="ECO:0000256" key="2">
    <source>
        <dbReference type="ARBA" id="ARBA00022485"/>
    </source>
</evidence>
<dbReference type="GO" id="GO:0005886">
    <property type="term" value="C:plasma membrane"/>
    <property type="evidence" value="ECO:0007669"/>
    <property type="project" value="UniProtKB-SubCell"/>
</dbReference>
<dbReference type="InterPro" id="IPR017900">
    <property type="entry name" value="4Fe4S_Fe_S_CS"/>
</dbReference>
<keyword evidence="8" id="KW-1278">Translocase</keyword>
<evidence type="ECO:0000313" key="10">
    <source>
        <dbReference type="EMBL" id="OFI05831.1"/>
    </source>
</evidence>
<keyword evidence="11" id="KW-1185">Reference proteome</keyword>
<keyword evidence="4 8" id="KW-0677">Repeat</keyword>
<feature type="binding site" evidence="8">
    <location>
        <position position="376"/>
    </location>
    <ligand>
        <name>[4Fe-4S] cluster</name>
        <dbReference type="ChEBI" id="CHEBI:49883"/>
        <label>2</label>
    </ligand>
</feature>
<keyword evidence="8" id="KW-0472">Membrane</keyword>
<organism evidence="10 11">
    <name type="scientific">Clostridium acetireducens DSM 10703</name>
    <dbReference type="NCBI Taxonomy" id="1121290"/>
    <lineage>
        <taxon>Bacteria</taxon>
        <taxon>Bacillati</taxon>
        <taxon>Bacillota</taxon>
        <taxon>Clostridia</taxon>
        <taxon>Eubacteriales</taxon>
        <taxon>Clostridiaceae</taxon>
        <taxon>Clostridium</taxon>
    </lineage>
</organism>
<dbReference type="Proteomes" id="UP000175744">
    <property type="component" value="Unassembled WGS sequence"/>
</dbReference>
<name>A0A1E8EY10_9CLOT</name>
<dbReference type="EMBL" id="LZFO01000021">
    <property type="protein sequence ID" value="OFI05831.1"/>
    <property type="molecule type" value="Genomic_DNA"/>
</dbReference>
<dbReference type="PATRIC" id="fig|1121290.3.peg.1512"/>
<comment type="subcellular location">
    <subcellularLocation>
        <location evidence="8">Cell membrane</location>
        <topology evidence="8">Peripheral membrane protein</topology>
    </subcellularLocation>
</comment>
<dbReference type="Pfam" id="PF10531">
    <property type="entry name" value="SLBB"/>
    <property type="match status" value="1"/>
</dbReference>
<dbReference type="InterPro" id="IPR019554">
    <property type="entry name" value="Soluble_ligand-bd"/>
</dbReference>
<dbReference type="OrthoDB" id="9767754at2"/>
<evidence type="ECO:0000256" key="6">
    <source>
        <dbReference type="ARBA" id="ARBA00023004"/>
    </source>
</evidence>
<reference evidence="10 11" key="1">
    <citation type="submission" date="2016-06" db="EMBL/GenBank/DDBJ databases">
        <title>Genome sequence of Clostridium acetireducens DSM 10703.</title>
        <authorList>
            <person name="Poehlein A."/>
            <person name="Fluechter S."/>
            <person name="Duerre P."/>
            <person name="Daniel R."/>
        </authorList>
    </citation>
    <scope>NUCLEOTIDE SEQUENCE [LARGE SCALE GENOMIC DNA]</scope>
    <source>
        <strain evidence="10 11">DSM 10703</strain>
    </source>
</reference>
<keyword evidence="2 8" id="KW-0004">4Fe-4S</keyword>
<dbReference type="InterPro" id="IPR037225">
    <property type="entry name" value="Nuo51_FMN-bd_sf"/>
</dbReference>
<comment type="similarity">
    <text evidence="8">Belongs to the 4Fe4S bacterial-type ferredoxin family. RnfC subfamily.</text>
</comment>
<protein>
    <recommendedName>
        <fullName evidence="8">Ion-translocating oxidoreductase complex subunit C</fullName>
        <ecNumber evidence="8">7.-.-.-</ecNumber>
    </recommendedName>
    <alternativeName>
        <fullName evidence="8">Rnf electron transport complex subunit C</fullName>
    </alternativeName>
</protein>
<keyword evidence="1 8" id="KW-0813">Transport</keyword>
<evidence type="ECO:0000256" key="8">
    <source>
        <dbReference type="HAMAP-Rule" id="MF_00461"/>
    </source>
</evidence>
<dbReference type="SUPFAM" id="SSF46548">
    <property type="entry name" value="alpha-helical ferredoxin"/>
    <property type="match status" value="1"/>
</dbReference>